<evidence type="ECO:0000259" key="1">
    <source>
        <dbReference type="Pfam" id="PF21106"/>
    </source>
</evidence>
<dbReference type="Gene3D" id="1.10.150.470">
    <property type="match status" value="1"/>
</dbReference>
<dbReference type="GO" id="GO:0003677">
    <property type="term" value="F:DNA binding"/>
    <property type="evidence" value="ECO:0007669"/>
    <property type="project" value="InterPro"/>
</dbReference>
<dbReference type="GO" id="GO:0032259">
    <property type="term" value="P:methylation"/>
    <property type="evidence" value="ECO:0007669"/>
    <property type="project" value="UniProtKB-KW"/>
</dbReference>
<organism evidence="2 3">
    <name type="scientific">Ligilactobacillus pobuzihii</name>
    <dbReference type="NCBI Taxonomy" id="449659"/>
    <lineage>
        <taxon>Bacteria</taxon>
        <taxon>Bacillati</taxon>
        <taxon>Bacillota</taxon>
        <taxon>Bacilli</taxon>
        <taxon>Lactobacillales</taxon>
        <taxon>Lactobacillaceae</taxon>
        <taxon>Ligilactobacillus</taxon>
    </lineage>
</organism>
<dbReference type="AlphaFoldDB" id="A0A0R2LD34"/>
<dbReference type="PANTHER" id="PTHR41313:SF1">
    <property type="entry name" value="DNA METHYLASE ADENINE-SPECIFIC DOMAIN-CONTAINING PROTEIN"/>
    <property type="match status" value="1"/>
</dbReference>
<keyword evidence="3" id="KW-1185">Reference proteome</keyword>
<keyword evidence="2" id="KW-0489">Methyltransferase</keyword>
<dbReference type="Pfam" id="PF21106">
    <property type="entry name" value="YtxK_like"/>
    <property type="match status" value="1"/>
</dbReference>
<sequence length="343" mass="38830">MNKLGLEDIKKTYDLIEKGINLVQKDRELSYLDAFLQVADDLLENGKVYNENGDLQDETVAKLADIYQQIDFKYFNKEEIRQIIQLILLQAYRQERIQANHQMTPDSIGVLVEYLVEKLTKRSQKLELLDLAVGTGNLLETVMNRLEANGWQQLHGVGVDNDDTLLAIASVAAQFEQQSIDLIHQDSMGELPLQPANVVISDLPVGYYPIDDRVQLFETHASSGHSYVHHLMIEQSLKALQPGGFAIFVVPRGLFESQEAQFLLKYIQKVGYLQSLLNLPAELFASEKSQKSVLLLQKKGAGAHQAQQVLLGDFPSFKNKEEFRDFLAQIDQWISNEKLGLSE</sequence>
<dbReference type="PANTHER" id="PTHR41313">
    <property type="entry name" value="ADENINE-SPECIFIC METHYLTRANSFERASE"/>
    <property type="match status" value="1"/>
</dbReference>
<dbReference type="InterPro" id="IPR016843">
    <property type="entry name" value="S-AdoMet-dep_Ade-MeTrfase_prd"/>
</dbReference>
<dbReference type="PIRSF" id="PIRSF026567">
    <property type="entry name" value="Adenine_mtase_bact_prd"/>
    <property type="match status" value="1"/>
</dbReference>
<keyword evidence="2" id="KW-0808">Transferase</keyword>
<name>A0A0R2LD34_9LACO</name>
<dbReference type="RefSeq" id="WP_017868915.1">
    <property type="nucleotide sequence ID" value="NZ_BJYB01000042.1"/>
</dbReference>
<protein>
    <submittedName>
        <fullName evidence="2">Adenine-specific methyltransferase</fullName>
    </submittedName>
</protein>
<dbReference type="Proteomes" id="UP000051886">
    <property type="component" value="Unassembled WGS sequence"/>
</dbReference>
<dbReference type="GO" id="GO:0008170">
    <property type="term" value="F:N-methyltransferase activity"/>
    <property type="evidence" value="ECO:0007669"/>
    <property type="project" value="InterPro"/>
</dbReference>
<dbReference type="SUPFAM" id="SSF53335">
    <property type="entry name" value="S-adenosyl-L-methionine-dependent methyltransferases"/>
    <property type="match status" value="1"/>
</dbReference>
<evidence type="ECO:0000313" key="2">
    <source>
        <dbReference type="EMBL" id="KRN99822.1"/>
    </source>
</evidence>
<dbReference type="Gene3D" id="3.40.50.150">
    <property type="entry name" value="Vaccinia Virus protein VP39"/>
    <property type="match status" value="1"/>
</dbReference>
<dbReference type="InterPro" id="IPR048375">
    <property type="entry name" value="YtxK-like_N"/>
</dbReference>
<dbReference type="EMBL" id="JQCN01000027">
    <property type="protein sequence ID" value="KRN99822.1"/>
    <property type="molecule type" value="Genomic_DNA"/>
</dbReference>
<proteinExistence type="predicted"/>
<feature type="domain" description="YtxK-like N-terminal helical" evidence="1">
    <location>
        <begin position="12"/>
        <end position="90"/>
    </location>
</feature>
<reference evidence="2 3" key="1">
    <citation type="journal article" date="2015" name="Genome Announc.">
        <title>Expanding the biotechnology potential of lactobacilli through comparative genomics of 213 strains and associated genera.</title>
        <authorList>
            <person name="Sun Z."/>
            <person name="Harris H.M."/>
            <person name="McCann A."/>
            <person name="Guo C."/>
            <person name="Argimon S."/>
            <person name="Zhang W."/>
            <person name="Yang X."/>
            <person name="Jeffery I.B."/>
            <person name="Cooney J.C."/>
            <person name="Kagawa T.F."/>
            <person name="Liu W."/>
            <person name="Song Y."/>
            <person name="Salvetti E."/>
            <person name="Wrobel A."/>
            <person name="Rasinkangas P."/>
            <person name="Parkhill J."/>
            <person name="Rea M.C."/>
            <person name="O'Sullivan O."/>
            <person name="Ritari J."/>
            <person name="Douillard F.P."/>
            <person name="Paul Ross R."/>
            <person name="Yang R."/>
            <person name="Briner A.E."/>
            <person name="Felis G.E."/>
            <person name="de Vos W.M."/>
            <person name="Barrangou R."/>
            <person name="Klaenhammer T.R."/>
            <person name="Caufield P.W."/>
            <person name="Cui Y."/>
            <person name="Zhang H."/>
            <person name="O'Toole P.W."/>
        </authorList>
    </citation>
    <scope>NUCLEOTIDE SEQUENCE [LARGE SCALE GENOMIC DNA]</scope>
    <source>
        <strain evidence="2 3">NBRC 103219</strain>
    </source>
</reference>
<gene>
    <name evidence="2" type="ORF">IV66_GL001426</name>
</gene>
<dbReference type="InterPro" id="IPR029063">
    <property type="entry name" value="SAM-dependent_MTases_sf"/>
</dbReference>
<evidence type="ECO:0000313" key="3">
    <source>
        <dbReference type="Proteomes" id="UP000051886"/>
    </source>
</evidence>
<dbReference type="PATRIC" id="fig|449659.4.peg.1444"/>
<dbReference type="InterPro" id="IPR052933">
    <property type="entry name" value="DNA_Protect_Modify"/>
</dbReference>
<dbReference type="STRING" id="449659.IV66_GL001426"/>
<comment type="caution">
    <text evidence="2">The sequence shown here is derived from an EMBL/GenBank/DDBJ whole genome shotgun (WGS) entry which is preliminary data.</text>
</comment>
<accession>A0A0R2LD34</accession>